<evidence type="ECO:0000313" key="3">
    <source>
        <dbReference type="Proteomes" id="UP000028712"/>
    </source>
</evidence>
<evidence type="ECO:0000313" key="4">
    <source>
        <dbReference type="Proteomes" id="UP000198424"/>
    </source>
</evidence>
<reference evidence="2 4" key="2">
    <citation type="submission" date="2016-11" db="EMBL/GenBank/DDBJ databases">
        <title>Whole genomes of Flavobacteriaceae.</title>
        <authorList>
            <person name="Stine C."/>
            <person name="Li C."/>
            <person name="Tadesse D."/>
        </authorList>
    </citation>
    <scope>NUCLEOTIDE SEQUENCE [LARGE SCALE GENOMIC DNA]</scope>
    <source>
        <strain evidence="2 4">ATCC 29551</strain>
    </source>
</reference>
<evidence type="ECO:0000313" key="2">
    <source>
        <dbReference type="EMBL" id="OXA94286.1"/>
    </source>
</evidence>
<dbReference type="Proteomes" id="UP000028712">
    <property type="component" value="Unassembled WGS sequence"/>
</dbReference>
<dbReference type="RefSeq" id="WP_035626621.1">
    <property type="nucleotide sequence ID" value="NZ_JBEWQG010000036.1"/>
</dbReference>
<comment type="caution">
    <text evidence="1">The sequence shown here is derived from an EMBL/GenBank/DDBJ whole genome shotgun (WGS) entry which is preliminary data.</text>
</comment>
<dbReference type="EMBL" id="MUGY01000010">
    <property type="protein sequence ID" value="OXA94286.1"/>
    <property type="molecule type" value="Genomic_DNA"/>
</dbReference>
<dbReference type="EMBL" id="JPRM01000038">
    <property type="protein sequence ID" value="KFF10661.1"/>
    <property type="molecule type" value="Genomic_DNA"/>
</dbReference>
<reference evidence="1 3" key="1">
    <citation type="submission" date="2014-07" db="EMBL/GenBank/DDBJ databases">
        <title>Genome of Flavobacterium hydatis DSM 2063.</title>
        <authorList>
            <person name="Pipes S.E."/>
            <person name="Stropko S.J."/>
            <person name="Newman J.D."/>
        </authorList>
    </citation>
    <scope>NUCLEOTIDE SEQUENCE [LARGE SCALE GENOMIC DNA]</scope>
    <source>
        <strain evidence="1 3">DSM 2063</strain>
    </source>
</reference>
<keyword evidence="4" id="KW-1185">Reference proteome</keyword>
<protein>
    <submittedName>
        <fullName evidence="1">Uncharacterized protein</fullName>
    </submittedName>
</protein>
<evidence type="ECO:0000313" key="1">
    <source>
        <dbReference type="EMBL" id="KFF10661.1"/>
    </source>
</evidence>
<organism evidence="1 3">
    <name type="scientific">Flavobacterium hydatis</name>
    <name type="common">Cytophaga aquatilis</name>
    <dbReference type="NCBI Taxonomy" id="991"/>
    <lineage>
        <taxon>Bacteria</taxon>
        <taxon>Pseudomonadati</taxon>
        <taxon>Bacteroidota</taxon>
        <taxon>Flavobacteriia</taxon>
        <taxon>Flavobacteriales</taxon>
        <taxon>Flavobacteriaceae</taxon>
        <taxon>Flavobacterium</taxon>
    </lineage>
</organism>
<proteinExistence type="predicted"/>
<dbReference type="AlphaFoldDB" id="A0A086A1U7"/>
<dbReference type="Proteomes" id="UP000198424">
    <property type="component" value="Unassembled WGS sequence"/>
</dbReference>
<name>A0A086A1U7_FLAHY</name>
<dbReference type="eggNOG" id="ENOG5032ZRJ">
    <property type="taxonomic scope" value="Bacteria"/>
</dbReference>
<sequence>MKTHAYIFLITMILRPVFPVLDYIINYDYIATELCENKNQPQLDCKGKCHLKKELGKATENDSSSSSEKKNFPTGFDVLFIENIKSFNFKLAIKSILKNDVLPNNLYSHYNIDLIFHPPTLQY</sequence>
<gene>
    <name evidence="2" type="ORF">B0A62_11575</name>
    <name evidence="1" type="ORF">IW20_20550</name>
</gene>
<accession>A0A086A1U7</accession>
<dbReference type="STRING" id="991.IW20_20550"/>